<protein>
    <submittedName>
        <fullName evidence="1">Uncharacterized protein</fullName>
    </submittedName>
</protein>
<comment type="caution">
    <text evidence="1">The sequence shown here is derived from an EMBL/GenBank/DDBJ whole genome shotgun (WGS) entry which is preliminary data.</text>
</comment>
<evidence type="ECO:0000313" key="1">
    <source>
        <dbReference type="EMBL" id="GAE87068.1"/>
    </source>
</evidence>
<sequence>MRDENANFSQRRETACDSINIDDFFNSGIDVVIKTQIDQYRPRIVLGKMEYFKEDKRK</sequence>
<dbReference type="OrthoDB" id="1953833at2"/>
<dbReference type="STRING" id="1294263.JCM21531_410"/>
<name>W4V2L3_9FIRM</name>
<dbReference type="RefSeq" id="WP_157833635.1">
    <property type="nucleotide sequence ID" value="NZ_BAVR01000003.1"/>
</dbReference>
<dbReference type="AlphaFoldDB" id="W4V2L3"/>
<accession>W4V2L3</accession>
<proteinExistence type="predicted"/>
<gene>
    <name evidence="1" type="ORF">JCM21531_410</name>
</gene>
<reference evidence="1" key="1">
    <citation type="journal article" date="2014" name="Genome Announc.">
        <title>Draft Genome Sequence of Clostridium straminisolvens Strain JCM 21531T, Isolated from a Cellulose-Degrading Bacterial Community.</title>
        <authorList>
            <person name="Yuki M."/>
            <person name="Oshima K."/>
            <person name="Suda W."/>
            <person name="Sakamoto M."/>
            <person name="Kitamura K."/>
            <person name="Iida T."/>
            <person name="Hattori M."/>
            <person name="Ohkuma M."/>
        </authorList>
    </citation>
    <scope>NUCLEOTIDE SEQUENCE [LARGE SCALE GENOMIC DNA]</scope>
    <source>
        <strain evidence="1">JCM 21531</strain>
    </source>
</reference>
<organism evidence="1 2">
    <name type="scientific">Acetivibrio straminisolvens JCM 21531</name>
    <dbReference type="NCBI Taxonomy" id="1294263"/>
    <lineage>
        <taxon>Bacteria</taxon>
        <taxon>Bacillati</taxon>
        <taxon>Bacillota</taxon>
        <taxon>Clostridia</taxon>
        <taxon>Eubacteriales</taxon>
        <taxon>Oscillospiraceae</taxon>
        <taxon>Acetivibrio</taxon>
    </lineage>
</organism>
<dbReference type="Proteomes" id="UP000019109">
    <property type="component" value="Unassembled WGS sequence"/>
</dbReference>
<dbReference type="EMBL" id="BAVR01000003">
    <property type="protein sequence ID" value="GAE87068.1"/>
    <property type="molecule type" value="Genomic_DNA"/>
</dbReference>
<keyword evidence="2" id="KW-1185">Reference proteome</keyword>
<evidence type="ECO:0000313" key="2">
    <source>
        <dbReference type="Proteomes" id="UP000019109"/>
    </source>
</evidence>